<keyword evidence="1" id="KW-0812">Transmembrane</keyword>
<evidence type="ECO:0000256" key="1">
    <source>
        <dbReference type="SAM" id="Phobius"/>
    </source>
</evidence>
<protein>
    <submittedName>
        <fullName evidence="2">Uncharacterized protein</fullName>
    </submittedName>
</protein>
<reference evidence="2 3" key="1">
    <citation type="journal article" date="2014" name="Genome Announc.">
        <title>Genome Sequence of Youngiibacter fragilis, the Type Strain of the Genus Youngiibacter.</title>
        <authorList>
            <person name="Wawrik C.B."/>
            <person name="Callaghan A.V."/>
            <person name="Stamps B.W."/>
            <person name="Wawrik B."/>
        </authorList>
    </citation>
    <scope>NUCLEOTIDE SEQUENCE [LARGE SCALE GENOMIC DNA]</scope>
    <source>
        <strain evidence="2 3">232.1</strain>
    </source>
</reference>
<proteinExistence type="predicted"/>
<keyword evidence="3" id="KW-1185">Reference proteome</keyword>
<keyword evidence="1" id="KW-1133">Transmembrane helix</keyword>
<organism evidence="2 3">
    <name type="scientific">Youngiibacter fragilis 232.1</name>
    <dbReference type="NCBI Taxonomy" id="994573"/>
    <lineage>
        <taxon>Bacteria</taxon>
        <taxon>Bacillati</taxon>
        <taxon>Bacillota</taxon>
        <taxon>Clostridia</taxon>
        <taxon>Eubacteriales</taxon>
        <taxon>Clostridiaceae</taxon>
        <taxon>Youngiibacter</taxon>
    </lineage>
</organism>
<accession>V7I7L3</accession>
<dbReference type="STRING" id="994573.T472_0207845"/>
<dbReference type="EMBL" id="AXUN02000146">
    <property type="protein sequence ID" value="ETA81224.1"/>
    <property type="molecule type" value="Genomic_DNA"/>
</dbReference>
<dbReference type="AlphaFoldDB" id="V7I7L3"/>
<dbReference type="RefSeq" id="WP_023387210.1">
    <property type="nucleotide sequence ID" value="NZ_AXUN02000146.1"/>
</dbReference>
<keyword evidence="1" id="KW-0472">Membrane</keyword>
<name>V7I7L3_9CLOT</name>
<feature type="transmembrane region" description="Helical" evidence="1">
    <location>
        <begin position="9"/>
        <end position="31"/>
    </location>
</feature>
<sequence>MKKPIYKKWWFWLIIGGMMVDSISLYCLLNWKKKQDAEKTSDDTKDEEKCCKGFFSCRS</sequence>
<dbReference type="OrthoDB" id="1650483at2"/>
<evidence type="ECO:0000313" key="3">
    <source>
        <dbReference type="Proteomes" id="UP000017747"/>
    </source>
</evidence>
<comment type="caution">
    <text evidence="2">The sequence shown here is derived from an EMBL/GenBank/DDBJ whole genome shotgun (WGS) entry which is preliminary data.</text>
</comment>
<evidence type="ECO:0000313" key="2">
    <source>
        <dbReference type="EMBL" id="ETA81224.1"/>
    </source>
</evidence>
<gene>
    <name evidence="2" type="ORF">T472_0207845</name>
</gene>
<dbReference type="Proteomes" id="UP000017747">
    <property type="component" value="Unassembled WGS sequence"/>
</dbReference>